<reference evidence="1 2" key="1">
    <citation type="submission" date="2017-08" db="EMBL/GenBank/DDBJ databases">
        <title>Infants hospitalized years apart are colonized by the same room-sourced microbial strains.</title>
        <authorList>
            <person name="Brooks B."/>
            <person name="Olm M.R."/>
            <person name="Firek B.A."/>
            <person name="Baker R."/>
            <person name="Thomas B.C."/>
            <person name="Morowitz M.J."/>
            <person name="Banfield J.F."/>
        </authorList>
    </citation>
    <scope>NUCLEOTIDE SEQUENCE [LARGE SCALE GENOMIC DNA]</scope>
    <source>
        <strain evidence="1">S2_003_000_R2_14</strain>
    </source>
</reference>
<dbReference type="EMBL" id="QFQP01000054">
    <property type="protein sequence ID" value="PZR04618.1"/>
    <property type="molecule type" value="Genomic_DNA"/>
</dbReference>
<dbReference type="Proteomes" id="UP000249061">
    <property type="component" value="Unassembled WGS sequence"/>
</dbReference>
<sequence>MNIVDPSEFGTLRPLNVVDYLRTHGWAPLPSPRADVAVLRFGLNGRDVTTRVPLDETFGDYALRMAELADLLSKLEDRPVAQVVNDLATPPGDLVRFRIASEETESGSLGITQSLELRHALKNLLLAAAHSAITPASNFPRLSQQKAVALLEQCRERQSERGSYVASLFVPVLPPVGQLDIDEEFGRKTTRLMFSALSVAARSAVMPETLMQSQQEGVSSNFLEALAELEPPGPRGTIEVSFNWLRGAPGPDFTRPLRFTHESFRNYRQVAKALREQSPISNTELVGYVIHVEKKSPTAERGRFTIASFVEGHGDSRVQVPVDSAQHKAAAEAHAYGRKVRLVGTLVKTGRSLELREHSGVEVLDDAD</sequence>
<dbReference type="AlphaFoldDB" id="A0A2W5U6W7"/>
<evidence type="ECO:0000313" key="1">
    <source>
        <dbReference type="EMBL" id="PZR04618.1"/>
    </source>
</evidence>
<gene>
    <name evidence="1" type="ORF">DI536_33820</name>
</gene>
<organism evidence="1 2">
    <name type="scientific">Archangium gephyra</name>
    <dbReference type="NCBI Taxonomy" id="48"/>
    <lineage>
        <taxon>Bacteria</taxon>
        <taxon>Pseudomonadati</taxon>
        <taxon>Myxococcota</taxon>
        <taxon>Myxococcia</taxon>
        <taxon>Myxococcales</taxon>
        <taxon>Cystobacterineae</taxon>
        <taxon>Archangiaceae</taxon>
        <taxon>Archangium</taxon>
    </lineage>
</organism>
<proteinExistence type="predicted"/>
<evidence type="ECO:0000313" key="2">
    <source>
        <dbReference type="Proteomes" id="UP000249061"/>
    </source>
</evidence>
<accession>A0A2W5U6W7</accession>
<comment type="caution">
    <text evidence="1">The sequence shown here is derived from an EMBL/GenBank/DDBJ whole genome shotgun (WGS) entry which is preliminary data.</text>
</comment>
<name>A0A2W5U6W7_9BACT</name>
<protein>
    <submittedName>
        <fullName evidence="1">Uncharacterized protein</fullName>
    </submittedName>
</protein>